<comment type="caution">
    <text evidence="4">The sequence shown here is derived from an EMBL/GenBank/DDBJ whole genome shotgun (WGS) entry which is preliminary data.</text>
</comment>
<evidence type="ECO:0000313" key="4">
    <source>
        <dbReference type="EMBL" id="KAG7192809.1"/>
    </source>
</evidence>
<evidence type="ECO:0000259" key="3">
    <source>
        <dbReference type="PROSITE" id="PS50961"/>
    </source>
</evidence>
<dbReference type="GeneID" id="66114638"/>
<proteinExistence type="predicted"/>
<dbReference type="Gene3D" id="1.10.10.10">
    <property type="entry name" value="Winged helix-like DNA-binding domain superfamily/Winged helix DNA-binding domain"/>
    <property type="match status" value="1"/>
</dbReference>
<dbReference type="PROSITE" id="PS50961">
    <property type="entry name" value="HTH_LA"/>
    <property type="match status" value="1"/>
</dbReference>
<dbReference type="InterPro" id="IPR006630">
    <property type="entry name" value="La_HTH"/>
</dbReference>
<dbReference type="EMBL" id="JAHMUF010000015">
    <property type="protein sequence ID" value="KAG7192809.1"/>
    <property type="molecule type" value="Genomic_DNA"/>
</dbReference>
<dbReference type="CDD" id="cd07323">
    <property type="entry name" value="LAM"/>
    <property type="match status" value="1"/>
</dbReference>
<reference evidence="4" key="1">
    <citation type="submission" date="2021-03" db="EMBL/GenBank/DDBJ databases">
        <authorList>
            <person name="Palmer J.M."/>
        </authorList>
    </citation>
    <scope>NUCLEOTIDE SEQUENCE</scope>
    <source>
        <strain evidence="4">ARV_011</strain>
    </source>
</reference>
<feature type="domain" description="HTH La-type RNA-binding" evidence="3">
    <location>
        <begin position="192"/>
        <end position="285"/>
    </location>
</feature>
<evidence type="ECO:0000313" key="5">
    <source>
        <dbReference type="Proteomes" id="UP000790833"/>
    </source>
</evidence>
<keyword evidence="5" id="KW-1185">Reference proteome</keyword>
<dbReference type="PANTHER" id="PTHR22792">
    <property type="entry name" value="LUPUS LA PROTEIN-RELATED"/>
    <property type="match status" value="1"/>
</dbReference>
<dbReference type="SUPFAM" id="SSF46785">
    <property type="entry name" value="Winged helix' DNA-binding domain"/>
    <property type="match status" value="1"/>
</dbReference>
<dbReference type="Proteomes" id="UP000790833">
    <property type="component" value="Unassembled WGS sequence"/>
</dbReference>
<dbReference type="Pfam" id="PF05383">
    <property type="entry name" value="La"/>
    <property type="match status" value="1"/>
</dbReference>
<name>A0A9P8AI62_9ASCO</name>
<dbReference type="InterPro" id="IPR036388">
    <property type="entry name" value="WH-like_DNA-bd_sf"/>
</dbReference>
<dbReference type="OrthoDB" id="340227at2759"/>
<dbReference type="RefSeq" id="XP_043048359.1">
    <property type="nucleotide sequence ID" value="XM_043192064.1"/>
</dbReference>
<accession>A0A9P8AI62</accession>
<dbReference type="AlphaFoldDB" id="A0A9P8AI62"/>
<dbReference type="GO" id="GO:0003723">
    <property type="term" value="F:RNA binding"/>
    <property type="evidence" value="ECO:0007669"/>
    <property type="project" value="UniProtKB-UniRule"/>
</dbReference>
<protein>
    <recommendedName>
        <fullName evidence="3">HTH La-type RNA-binding domain-containing protein</fullName>
    </recommendedName>
</protein>
<gene>
    <name evidence="4" type="ORF">KQ657_001264</name>
</gene>
<dbReference type="InterPro" id="IPR045180">
    <property type="entry name" value="La_dom_prot"/>
</dbReference>
<dbReference type="InterPro" id="IPR036390">
    <property type="entry name" value="WH_DNA-bd_sf"/>
</dbReference>
<organism evidence="4 5">
    <name type="scientific">Scheffersomyces spartinae</name>
    <dbReference type="NCBI Taxonomy" id="45513"/>
    <lineage>
        <taxon>Eukaryota</taxon>
        <taxon>Fungi</taxon>
        <taxon>Dikarya</taxon>
        <taxon>Ascomycota</taxon>
        <taxon>Saccharomycotina</taxon>
        <taxon>Pichiomycetes</taxon>
        <taxon>Debaryomycetaceae</taxon>
        <taxon>Scheffersomyces</taxon>
    </lineage>
</organism>
<evidence type="ECO:0000256" key="2">
    <source>
        <dbReference type="PROSITE-ProRule" id="PRU00332"/>
    </source>
</evidence>
<dbReference type="SMART" id="SM00715">
    <property type="entry name" value="LA"/>
    <property type="match status" value="1"/>
</dbReference>
<keyword evidence="1 2" id="KW-0694">RNA-binding</keyword>
<sequence length="291" mass="33425">MSRKRPDNLKPVVQLDVSDDKSMTSIQLDVSHDLESLTQLDVSVDSLKPVALLDVSDDLRQLPQSDLPVDALTPTQLDISSDYSAVLYDSGYDSDLSSIVMISSSITEIKHNPRARSTRGMEEVNEMTLDDTLSSMSSPFHDPYYPTLVFQIYPQPTHDMNMISSYQYLPMSPLHHHVPLQPYFEAGMKQHNTAAPTRRETIKKQLKYYFSIENLCKDIYLRQQFNHKTGGIKIDTLLNFNKIKCIIGNDKRLLISIIRDQCSEFLELIDDVGDQEVRIYNWQPWVLPKRN</sequence>
<evidence type="ECO:0000256" key="1">
    <source>
        <dbReference type="ARBA" id="ARBA00022884"/>
    </source>
</evidence>